<name>A0AAW0QYU9_9PEZI</name>
<comment type="caution">
    <text evidence="1">The sequence shown here is derived from an EMBL/GenBank/DDBJ whole genome shotgun (WGS) entry which is preliminary data.</text>
</comment>
<evidence type="ECO:0000313" key="1">
    <source>
        <dbReference type="EMBL" id="KAK8120179.1"/>
    </source>
</evidence>
<reference evidence="1 2" key="1">
    <citation type="submission" date="2023-01" db="EMBL/GenBank/DDBJ databases">
        <title>Analysis of 21 Apiospora genomes using comparative genomics revels a genus with tremendous synthesis potential of carbohydrate active enzymes and secondary metabolites.</title>
        <authorList>
            <person name="Sorensen T."/>
        </authorList>
    </citation>
    <scope>NUCLEOTIDE SEQUENCE [LARGE SCALE GENOMIC DNA]</scope>
    <source>
        <strain evidence="1 2">CBS 117206</strain>
    </source>
</reference>
<dbReference type="EMBL" id="JAQQWP010000004">
    <property type="protein sequence ID" value="KAK8120179.1"/>
    <property type="molecule type" value="Genomic_DNA"/>
</dbReference>
<accession>A0AAW0QYU9</accession>
<keyword evidence="2" id="KW-1185">Reference proteome</keyword>
<evidence type="ECO:0000313" key="2">
    <source>
        <dbReference type="Proteomes" id="UP001392437"/>
    </source>
</evidence>
<dbReference type="Proteomes" id="UP001392437">
    <property type="component" value="Unassembled WGS sequence"/>
</dbReference>
<protein>
    <submittedName>
        <fullName evidence="1">Uncharacterized protein</fullName>
    </submittedName>
</protein>
<gene>
    <name evidence="1" type="ORF">PG999_004299</name>
</gene>
<proteinExistence type="predicted"/>
<sequence>MYKPIDSPADENDECEEDEYWRNDFAERGLVWRLVARSFVKNTIDELVPKSKSRAPAGEFSFVWDSLRRYDHYDA</sequence>
<organism evidence="1 2">
    <name type="scientific">Apiospora kogelbergensis</name>
    <dbReference type="NCBI Taxonomy" id="1337665"/>
    <lineage>
        <taxon>Eukaryota</taxon>
        <taxon>Fungi</taxon>
        <taxon>Dikarya</taxon>
        <taxon>Ascomycota</taxon>
        <taxon>Pezizomycotina</taxon>
        <taxon>Sordariomycetes</taxon>
        <taxon>Xylariomycetidae</taxon>
        <taxon>Amphisphaeriales</taxon>
        <taxon>Apiosporaceae</taxon>
        <taxon>Apiospora</taxon>
    </lineage>
</organism>
<dbReference type="AlphaFoldDB" id="A0AAW0QYU9"/>